<feature type="compositionally biased region" description="Polar residues" evidence="4">
    <location>
        <begin position="217"/>
        <end position="233"/>
    </location>
</feature>
<dbReference type="PROSITE" id="PS50255">
    <property type="entry name" value="CYTOCHROME_B5_2"/>
    <property type="match status" value="1"/>
</dbReference>
<keyword evidence="7" id="KW-1185">Reference proteome</keyword>
<reference evidence="6" key="2">
    <citation type="journal article" date="2023" name="IMA Fungus">
        <title>Comparative genomic study of the Penicillium genus elucidates a diverse pangenome and 15 lateral gene transfer events.</title>
        <authorList>
            <person name="Petersen C."/>
            <person name="Sorensen T."/>
            <person name="Nielsen M.R."/>
            <person name="Sondergaard T.E."/>
            <person name="Sorensen J.L."/>
            <person name="Fitzpatrick D.A."/>
            <person name="Frisvad J.C."/>
            <person name="Nielsen K.L."/>
        </authorList>
    </citation>
    <scope>NUCLEOTIDE SEQUENCE</scope>
    <source>
        <strain evidence="6">IBT 16849</strain>
    </source>
</reference>
<feature type="compositionally biased region" description="Polar residues" evidence="4">
    <location>
        <begin position="178"/>
        <end position="199"/>
    </location>
</feature>
<gene>
    <name evidence="6" type="ORF">N7472_009815</name>
</gene>
<dbReference type="InterPro" id="IPR036400">
    <property type="entry name" value="Cyt_B5-like_heme/steroid_sf"/>
</dbReference>
<feature type="compositionally biased region" description="Low complexity" evidence="4">
    <location>
        <begin position="40"/>
        <end position="49"/>
    </location>
</feature>
<dbReference type="FunFam" id="3.10.120.10:FF:000001">
    <property type="entry name" value="Cytochrome b5 reductase 4"/>
    <property type="match status" value="1"/>
</dbReference>
<reference evidence="6" key="1">
    <citation type="submission" date="2022-11" db="EMBL/GenBank/DDBJ databases">
        <authorList>
            <person name="Petersen C."/>
        </authorList>
    </citation>
    <scope>NUCLEOTIDE SEQUENCE</scope>
    <source>
        <strain evidence="6">IBT 16849</strain>
    </source>
</reference>
<feature type="region of interest" description="Disordered" evidence="4">
    <location>
        <begin position="27"/>
        <end position="82"/>
    </location>
</feature>
<evidence type="ECO:0000259" key="5">
    <source>
        <dbReference type="PROSITE" id="PS50255"/>
    </source>
</evidence>
<sequence>MGWVGVGVLIATAAYFLYRYPPRSWAEPRSFAPPDPNPDAPVAAATADDPVQRKHGSGATIPSLVAEEEEGDSQITPKAAASSAPLPVLAVPTFSLDSGERETSQPAPVPSISQTMNGTAKQVFPTNRDNAAPRFQPPPQPSLAPPPKPQPSFIPPKATTTGASSLMPPPPVPRPRPTSQTNRLAPISTLQPPRLSGNSLGPPPSAAAAQRGLGLPNSGSRLSNSTLAPTQVSLKKPSSGKVILEPGFSPLDWAARAANPKNNLRGEGLPPGLLRITPSMLKEQHGRKGRDAWTSYHGKVYNISPYAPYHPGGKGELLRGAGKDSAQLFQEIHPWVNWEGILGECLVGILVSEHDIQAENALDAMD</sequence>
<dbReference type="SMART" id="SM01117">
    <property type="entry name" value="Cyt-b5"/>
    <property type="match status" value="1"/>
</dbReference>
<dbReference type="GO" id="GO:0004128">
    <property type="term" value="F:cytochrome-b5 reductase activity, acting on NAD(P)H"/>
    <property type="evidence" value="ECO:0007669"/>
    <property type="project" value="TreeGrafter"/>
</dbReference>
<evidence type="ECO:0000256" key="2">
    <source>
        <dbReference type="ARBA" id="ARBA00022723"/>
    </source>
</evidence>
<organism evidence="6 7">
    <name type="scientific">Penicillium cf. griseofulvum</name>
    <dbReference type="NCBI Taxonomy" id="2972120"/>
    <lineage>
        <taxon>Eukaryota</taxon>
        <taxon>Fungi</taxon>
        <taxon>Dikarya</taxon>
        <taxon>Ascomycota</taxon>
        <taxon>Pezizomycotina</taxon>
        <taxon>Eurotiomycetes</taxon>
        <taxon>Eurotiomycetidae</taxon>
        <taxon>Eurotiales</taxon>
        <taxon>Aspergillaceae</taxon>
        <taxon>Penicillium</taxon>
    </lineage>
</organism>
<dbReference type="Gene3D" id="3.10.120.10">
    <property type="entry name" value="Cytochrome b5-like heme/steroid binding domain"/>
    <property type="match status" value="1"/>
</dbReference>
<dbReference type="EMBL" id="JAPQKP010000006">
    <property type="protein sequence ID" value="KAJ5184975.1"/>
    <property type="molecule type" value="Genomic_DNA"/>
</dbReference>
<dbReference type="InterPro" id="IPR051872">
    <property type="entry name" value="Cytochrome_b5/Flavoprotein_Rdt"/>
</dbReference>
<evidence type="ECO:0000256" key="1">
    <source>
        <dbReference type="ARBA" id="ARBA00022617"/>
    </source>
</evidence>
<dbReference type="Pfam" id="PF00173">
    <property type="entry name" value="Cyt-b5"/>
    <property type="match status" value="1"/>
</dbReference>
<feature type="region of interest" description="Disordered" evidence="4">
    <location>
        <begin position="124"/>
        <end position="238"/>
    </location>
</feature>
<keyword evidence="2" id="KW-0479">Metal-binding</keyword>
<evidence type="ECO:0000313" key="7">
    <source>
        <dbReference type="Proteomes" id="UP001150879"/>
    </source>
</evidence>
<feature type="region of interest" description="Disordered" evidence="4">
    <location>
        <begin position="97"/>
        <end position="116"/>
    </location>
</feature>
<name>A0A9W9M0W0_9EURO</name>
<protein>
    <submittedName>
        <fullName evidence="6">Cytochrome b5</fullName>
    </submittedName>
</protein>
<feature type="domain" description="Cytochrome b5 heme-binding" evidence="5">
    <location>
        <begin position="283"/>
        <end position="351"/>
    </location>
</feature>
<accession>A0A9W9M0W0</accession>
<evidence type="ECO:0000256" key="3">
    <source>
        <dbReference type="ARBA" id="ARBA00023004"/>
    </source>
</evidence>
<dbReference type="InterPro" id="IPR001199">
    <property type="entry name" value="Cyt_B5-like_heme/steroid-bd"/>
</dbReference>
<dbReference type="PANTHER" id="PTHR46237">
    <property type="entry name" value="CYTOCHROME B5 REDUCTASE 4 FAMILY MEMBER"/>
    <property type="match status" value="1"/>
</dbReference>
<feature type="compositionally biased region" description="Pro residues" evidence="4">
    <location>
        <begin position="167"/>
        <end position="176"/>
    </location>
</feature>
<dbReference type="AlphaFoldDB" id="A0A9W9M0W0"/>
<dbReference type="PANTHER" id="PTHR46237:SF1">
    <property type="entry name" value="CYTOCHROME B5 REDUCTASE 4"/>
    <property type="match status" value="1"/>
</dbReference>
<dbReference type="GO" id="GO:0046872">
    <property type="term" value="F:metal ion binding"/>
    <property type="evidence" value="ECO:0007669"/>
    <property type="project" value="UniProtKB-KW"/>
</dbReference>
<keyword evidence="3" id="KW-0408">Iron</keyword>
<dbReference type="Proteomes" id="UP001150879">
    <property type="component" value="Unassembled WGS sequence"/>
</dbReference>
<evidence type="ECO:0000256" key="4">
    <source>
        <dbReference type="SAM" id="MobiDB-lite"/>
    </source>
</evidence>
<dbReference type="OrthoDB" id="432299at2759"/>
<dbReference type="GO" id="GO:0020037">
    <property type="term" value="F:heme binding"/>
    <property type="evidence" value="ECO:0007669"/>
    <property type="project" value="TreeGrafter"/>
</dbReference>
<proteinExistence type="predicted"/>
<comment type="caution">
    <text evidence="6">The sequence shown here is derived from an EMBL/GenBank/DDBJ whole genome shotgun (WGS) entry which is preliminary data.</text>
</comment>
<dbReference type="GO" id="GO:0005737">
    <property type="term" value="C:cytoplasm"/>
    <property type="evidence" value="ECO:0007669"/>
    <property type="project" value="TreeGrafter"/>
</dbReference>
<keyword evidence="1" id="KW-0349">Heme</keyword>
<dbReference type="SUPFAM" id="SSF55856">
    <property type="entry name" value="Cytochrome b5-like heme/steroid binding domain"/>
    <property type="match status" value="1"/>
</dbReference>
<feature type="compositionally biased region" description="Pro residues" evidence="4">
    <location>
        <begin position="135"/>
        <end position="154"/>
    </location>
</feature>
<evidence type="ECO:0000313" key="6">
    <source>
        <dbReference type="EMBL" id="KAJ5184975.1"/>
    </source>
</evidence>